<reference evidence="3 4" key="1">
    <citation type="submission" date="2019-09" db="EMBL/GenBank/DDBJ databases">
        <authorList>
            <person name="Liu P."/>
        </authorList>
    </citation>
    <scope>NUCLEOTIDE SEQUENCE [LARGE SCALE GENOMIC DNA]</scope>
    <source>
        <strain evidence="3 4">TRM68085</strain>
    </source>
</reference>
<comment type="caution">
    <text evidence="3">The sequence shown here is derived from an EMBL/GenBank/DDBJ whole genome shotgun (WGS) entry which is preliminary data.</text>
</comment>
<evidence type="ECO:0000256" key="2">
    <source>
        <dbReference type="SAM" id="Phobius"/>
    </source>
</evidence>
<keyword evidence="2" id="KW-1133">Transmembrane helix</keyword>
<accession>A0A5N5EU32</accession>
<name>A0A5N5EU32_9ACTN</name>
<feature type="region of interest" description="Disordered" evidence="1">
    <location>
        <begin position="47"/>
        <end position="66"/>
    </location>
</feature>
<evidence type="ECO:0000313" key="3">
    <source>
        <dbReference type="EMBL" id="KAB2594376.1"/>
    </source>
</evidence>
<evidence type="ECO:0000313" key="4">
    <source>
        <dbReference type="Proteomes" id="UP000326907"/>
    </source>
</evidence>
<sequence length="66" mass="6751">MKLSDVLIIIGVLGVAAALAALLGDGWASQALLPLAGGGVAGFVGERIKDRRKRRGGGTTRRPTQP</sequence>
<keyword evidence="2" id="KW-0472">Membrane</keyword>
<protein>
    <submittedName>
        <fullName evidence="3">Uncharacterized protein</fullName>
    </submittedName>
</protein>
<gene>
    <name evidence="3" type="ORF">F5983_01160</name>
</gene>
<organism evidence="3 4">
    <name type="scientific">Streptomyces arboris</name>
    <dbReference type="NCBI Taxonomy" id="2600619"/>
    <lineage>
        <taxon>Bacteria</taxon>
        <taxon>Bacillati</taxon>
        <taxon>Actinomycetota</taxon>
        <taxon>Actinomycetes</taxon>
        <taxon>Kitasatosporales</taxon>
        <taxon>Streptomycetaceae</taxon>
        <taxon>Streptomyces</taxon>
    </lineage>
</organism>
<keyword evidence="2" id="KW-0812">Transmembrane</keyword>
<evidence type="ECO:0000256" key="1">
    <source>
        <dbReference type="SAM" id="MobiDB-lite"/>
    </source>
</evidence>
<keyword evidence="4" id="KW-1185">Reference proteome</keyword>
<dbReference type="Proteomes" id="UP000326907">
    <property type="component" value="Unassembled WGS sequence"/>
</dbReference>
<dbReference type="RefSeq" id="WP_151508582.1">
    <property type="nucleotide sequence ID" value="NZ_JBMVCA010000001.1"/>
</dbReference>
<proteinExistence type="predicted"/>
<dbReference type="AlphaFoldDB" id="A0A5N5EU32"/>
<dbReference type="EMBL" id="VYUA01000001">
    <property type="protein sequence ID" value="KAB2594376.1"/>
    <property type="molecule type" value="Genomic_DNA"/>
</dbReference>
<feature type="transmembrane region" description="Helical" evidence="2">
    <location>
        <begin position="27"/>
        <end position="45"/>
    </location>
</feature>